<dbReference type="CDD" id="cd16018">
    <property type="entry name" value="Enpp"/>
    <property type="match status" value="1"/>
</dbReference>
<evidence type="ECO:0000313" key="36">
    <source>
        <dbReference type="Proteomes" id="UP000437017"/>
    </source>
</evidence>
<evidence type="ECO:0000256" key="17">
    <source>
        <dbReference type="ARBA" id="ARBA00023288"/>
    </source>
</evidence>
<comment type="catalytic activity">
    <reaction evidence="29">
        <text>sphing-4-enine-phosphocholine + H2O = sphing-4-enine + phosphocholine + H(+)</text>
        <dbReference type="Rhea" id="RHEA:41095"/>
        <dbReference type="ChEBI" id="CHEBI:15377"/>
        <dbReference type="ChEBI" id="CHEBI:15378"/>
        <dbReference type="ChEBI" id="CHEBI:57756"/>
        <dbReference type="ChEBI" id="CHEBI:58906"/>
        <dbReference type="ChEBI" id="CHEBI:295975"/>
    </reaction>
    <physiologicalReaction direction="left-to-right" evidence="29">
        <dbReference type="Rhea" id="RHEA:41096"/>
    </physiologicalReaction>
</comment>
<comment type="catalytic activity">
    <reaction evidence="31">
        <text>1-(9Z,12Z)-octadecadienoyl-sn-glycero-3-phosphocholine + H2O = 1-(9Z,12Z-octadecadienoyl)-sn-glycerol + phosphocholine + H(+)</text>
        <dbReference type="Rhea" id="RHEA:41115"/>
        <dbReference type="ChEBI" id="CHEBI:15377"/>
        <dbReference type="ChEBI" id="CHEBI:15378"/>
        <dbReference type="ChEBI" id="CHEBI:28733"/>
        <dbReference type="ChEBI" id="CHEBI:75561"/>
        <dbReference type="ChEBI" id="CHEBI:295975"/>
    </reaction>
    <physiologicalReaction direction="left-to-right" evidence="31">
        <dbReference type="Rhea" id="RHEA:41116"/>
    </physiologicalReaction>
</comment>
<dbReference type="GO" id="GO:0016042">
    <property type="term" value="P:lipid catabolic process"/>
    <property type="evidence" value="ECO:0007669"/>
    <property type="project" value="UniProtKB-KW"/>
</dbReference>
<evidence type="ECO:0000256" key="27">
    <source>
        <dbReference type="ARBA" id="ARBA00047779"/>
    </source>
</evidence>
<dbReference type="Pfam" id="PF01663">
    <property type="entry name" value="Phosphodiest"/>
    <property type="match status" value="2"/>
</dbReference>
<dbReference type="PANTHER" id="PTHR10151:SF66">
    <property type="entry name" value="GLYCEROPHOSPHOCHOLINE CHOLINEPHOSPHODIESTERASE ENPP6"/>
    <property type="match status" value="1"/>
</dbReference>
<evidence type="ECO:0000256" key="26">
    <source>
        <dbReference type="ARBA" id="ARBA00047600"/>
    </source>
</evidence>
<dbReference type="GO" id="GO:0047390">
    <property type="term" value="F:glycerophosphocholine cholinephosphodiesterase activity"/>
    <property type="evidence" value="ECO:0007669"/>
    <property type="project" value="UniProtKB-EC"/>
</dbReference>
<keyword evidence="11" id="KW-0862">Zinc</keyword>
<comment type="catalytic activity">
    <reaction evidence="30">
        <text>sn-glycerol 3-phosphocholine + H2O = phosphocholine + glycerol + H(+)</text>
        <dbReference type="Rhea" id="RHEA:19545"/>
        <dbReference type="ChEBI" id="CHEBI:15377"/>
        <dbReference type="ChEBI" id="CHEBI:15378"/>
        <dbReference type="ChEBI" id="CHEBI:16870"/>
        <dbReference type="ChEBI" id="CHEBI:17754"/>
        <dbReference type="ChEBI" id="CHEBI:295975"/>
        <dbReference type="EC" id="3.1.4.38"/>
    </reaction>
    <physiologicalReaction direction="left-to-right" evidence="30">
        <dbReference type="Rhea" id="RHEA:19546"/>
    </physiologicalReaction>
</comment>
<dbReference type="GO" id="GO:0008889">
    <property type="term" value="F:glycerophosphodiester phosphodiesterase activity"/>
    <property type="evidence" value="ECO:0007669"/>
    <property type="project" value="TreeGrafter"/>
</dbReference>
<dbReference type="GO" id="GO:0005886">
    <property type="term" value="C:plasma membrane"/>
    <property type="evidence" value="ECO:0007669"/>
    <property type="project" value="UniProtKB-SubCell"/>
</dbReference>
<feature type="signal peptide" evidence="34">
    <location>
        <begin position="1"/>
        <end position="22"/>
    </location>
</feature>
<evidence type="ECO:0000256" key="18">
    <source>
        <dbReference type="ARBA" id="ARBA00031167"/>
    </source>
</evidence>
<evidence type="ECO:0000256" key="28">
    <source>
        <dbReference type="ARBA" id="ARBA00048209"/>
    </source>
</evidence>
<comment type="cofactor">
    <cofactor evidence="1">
        <name>Zn(2+)</name>
        <dbReference type="ChEBI" id="CHEBI:29105"/>
    </cofactor>
</comment>
<dbReference type="OrthoDB" id="415411at2759"/>
<evidence type="ECO:0000256" key="11">
    <source>
        <dbReference type="ARBA" id="ARBA00022833"/>
    </source>
</evidence>
<comment type="catalytic activity">
    <reaction evidence="28">
        <text>1-hexadecanoyl-sn-glycero-3-phosphocholine + H2O = 1-hexadecanoyl-sn-glycerol + phosphocholine + H(+)</text>
        <dbReference type="Rhea" id="RHEA:41119"/>
        <dbReference type="ChEBI" id="CHEBI:15377"/>
        <dbReference type="ChEBI" id="CHEBI:15378"/>
        <dbReference type="ChEBI" id="CHEBI:72998"/>
        <dbReference type="ChEBI" id="CHEBI:75542"/>
        <dbReference type="ChEBI" id="CHEBI:295975"/>
    </reaction>
    <physiologicalReaction direction="left-to-right" evidence="28">
        <dbReference type="Rhea" id="RHEA:41120"/>
    </physiologicalReaction>
</comment>
<comment type="catalytic activity">
    <reaction evidence="23">
        <text>1-(9Z-octadecenoyl)-sn-glycero-3-phosphocholine + H2O = 1-(9Z-octadecenoyl)-sn-glycerol + phosphocholine + H(+)</text>
        <dbReference type="Rhea" id="RHEA:41091"/>
        <dbReference type="ChEBI" id="CHEBI:15377"/>
        <dbReference type="ChEBI" id="CHEBI:15378"/>
        <dbReference type="ChEBI" id="CHEBI:28610"/>
        <dbReference type="ChEBI" id="CHEBI:75757"/>
        <dbReference type="ChEBI" id="CHEBI:295975"/>
    </reaction>
    <physiologicalReaction direction="left-to-right" evidence="23">
        <dbReference type="Rhea" id="RHEA:41092"/>
    </physiologicalReaction>
</comment>
<comment type="catalytic activity">
    <reaction evidence="26">
        <text>a 1-acyl-sn-glycero-3-phosphocholine + H2O = a 1-acyl-sn-glycerol + phosphocholine + H(+)</text>
        <dbReference type="Rhea" id="RHEA:44720"/>
        <dbReference type="ChEBI" id="CHEBI:15377"/>
        <dbReference type="ChEBI" id="CHEBI:15378"/>
        <dbReference type="ChEBI" id="CHEBI:58168"/>
        <dbReference type="ChEBI" id="CHEBI:64683"/>
        <dbReference type="ChEBI" id="CHEBI:295975"/>
    </reaction>
    <physiologicalReaction direction="left-to-right" evidence="26">
        <dbReference type="Rhea" id="RHEA:44721"/>
    </physiologicalReaction>
</comment>
<evidence type="ECO:0000256" key="25">
    <source>
        <dbReference type="ARBA" id="ARBA00047494"/>
    </source>
</evidence>
<evidence type="ECO:0000256" key="34">
    <source>
        <dbReference type="SAM" id="SignalP"/>
    </source>
</evidence>
<dbReference type="EC" id="3.1.4.38" evidence="4"/>
<evidence type="ECO:0000256" key="10">
    <source>
        <dbReference type="ARBA" id="ARBA00022801"/>
    </source>
</evidence>
<evidence type="ECO:0000256" key="14">
    <source>
        <dbReference type="ARBA" id="ARBA00023136"/>
    </source>
</evidence>
<keyword evidence="10" id="KW-0378">Hydrolase</keyword>
<evidence type="ECO:0000256" key="29">
    <source>
        <dbReference type="ARBA" id="ARBA00048234"/>
    </source>
</evidence>
<keyword evidence="6" id="KW-0597">Phosphoprotein</keyword>
<accession>A0A6A1QJE1</accession>
<keyword evidence="9 34" id="KW-0732">Signal</keyword>
<evidence type="ECO:0000256" key="5">
    <source>
        <dbReference type="ARBA" id="ARBA00022475"/>
    </source>
</evidence>
<comment type="subcellular location">
    <subcellularLocation>
        <location evidence="2">Cell membrane</location>
        <topology evidence="2">Lipid-anchor</topology>
        <topology evidence="2">GPI-anchor</topology>
    </subcellularLocation>
</comment>
<evidence type="ECO:0000256" key="33">
    <source>
        <dbReference type="SAM" id="MobiDB-lite"/>
    </source>
</evidence>
<keyword evidence="12" id="KW-0442">Lipid degradation</keyword>
<comment type="catalytic activity">
    <reaction evidence="27">
        <text>1-tetradecanoyl-sn-glycero-3-phosphocholine + H2O = 1-tetradecanoyl-sn-glycerol + phosphocholine + H(+)</text>
        <dbReference type="Rhea" id="RHEA:40999"/>
        <dbReference type="ChEBI" id="CHEBI:15377"/>
        <dbReference type="ChEBI" id="CHEBI:15378"/>
        <dbReference type="ChEBI" id="CHEBI:64489"/>
        <dbReference type="ChEBI" id="CHEBI:75536"/>
        <dbReference type="ChEBI" id="CHEBI:295975"/>
    </reaction>
    <physiologicalReaction direction="left-to-right" evidence="27">
        <dbReference type="Rhea" id="RHEA:41000"/>
    </physiologicalReaction>
</comment>
<dbReference type="Proteomes" id="UP000437017">
    <property type="component" value="Unassembled WGS sequence"/>
</dbReference>
<feature type="chain" id="PRO_5025371684" description="glycerophosphocholine cholinephosphodiesterase" evidence="34">
    <location>
        <begin position="23"/>
        <end position="564"/>
    </location>
</feature>
<evidence type="ECO:0000256" key="22">
    <source>
        <dbReference type="ARBA" id="ARBA00047290"/>
    </source>
</evidence>
<evidence type="ECO:0000256" key="24">
    <source>
        <dbReference type="ARBA" id="ARBA00047482"/>
    </source>
</evidence>
<comment type="catalytic activity">
    <reaction evidence="25">
        <text>a 1-O-alkyl-sn-glycero-3-phosphocholine + H2O = a 1-O-alkyl-sn-glycerol + phosphocholine + H(+)</text>
        <dbReference type="Rhea" id="RHEA:36083"/>
        <dbReference type="ChEBI" id="CHEBI:15377"/>
        <dbReference type="ChEBI" id="CHEBI:15378"/>
        <dbReference type="ChEBI" id="CHEBI:15850"/>
        <dbReference type="ChEBI" id="CHEBI:30909"/>
        <dbReference type="ChEBI" id="CHEBI:295975"/>
    </reaction>
    <physiologicalReaction direction="left-to-right" evidence="25">
        <dbReference type="Rhea" id="RHEA:36084"/>
    </physiologicalReaction>
</comment>
<dbReference type="Gene3D" id="3.40.720.10">
    <property type="entry name" value="Alkaline Phosphatase, subunit A"/>
    <property type="match status" value="1"/>
</dbReference>
<evidence type="ECO:0000256" key="13">
    <source>
        <dbReference type="ARBA" id="ARBA00023098"/>
    </source>
</evidence>
<comment type="function">
    <text evidence="20">Choline-specific glycerophosphodiesterase that hydrolyzes glycerophosphocholine (GPC) and lysophosphatidylcholine (LPC) and contributes to supplying choline to the cells. Has a preference for LPC with short (12:0 and 14:0) or polyunsaturated (18:2 and 20:4) fatty acids. In vitro, hydrolyzes only choline-containing lysophospholipids, such as sphingosylphosphorylcholine (SPC), platelet-activating factor (PAF) and lysoPAF, but not other lysophospholipids.</text>
</comment>
<comment type="similarity">
    <text evidence="3">Belongs to the nucleotide pyrophosphatase/phosphodiesterase family.</text>
</comment>
<reference evidence="35 36" key="1">
    <citation type="journal article" date="2019" name="PLoS ONE">
        <title>Genomic analyses reveal an absence of contemporary introgressive admixture between fin whales and blue whales, despite known hybrids.</title>
        <authorList>
            <person name="Westbury M.V."/>
            <person name="Petersen B."/>
            <person name="Lorenzen E.D."/>
        </authorList>
    </citation>
    <scope>NUCLEOTIDE SEQUENCE [LARGE SCALE GENOMIC DNA]</scope>
    <source>
        <strain evidence="35">FinWhale-01</strain>
    </source>
</reference>
<dbReference type="InterPro" id="IPR002591">
    <property type="entry name" value="Phosphodiest/P_Trfase"/>
</dbReference>
<keyword evidence="14" id="KW-0472">Membrane</keyword>
<comment type="caution">
    <text evidence="35">The sequence shown here is derived from an EMBL/GenBank/DDBJ whole genome shotgun (WGS) entry which is preliminary data.</text>
</comment>
<gene>
    <name evidence="35" type="ORF">E2I00_001855</name>
</gene>
<organism evidence="35 36">
    <name type="scientific">Balaenoptera physalus</name>
    <name type="common">Fin whale</name>
    <name type="synonym">Balaena physalus</name>
    <dbReference type="NCBI Taxonomy" id="9770"/>
    <lineage>
        <taxon>Eukaryota</taxon>
        <taxon>Metazoa</taxon>
        <taxon>Chordata</taxon>
        <taxon>Craniata</taxon>
        <taxon>Vertebrata</taxon>
        <taxon>Euteleostomi</taxon>
        <taxon>Mammalia</taxon>
        <taxon>Eutheria</taxon>
        <taxon>Laurasiatheria</taxon>
        <taxon>Artiodactyla</taxon>
        <taxon>Whippomorpha</taxon>
        <taxon>Cetacea</taxon>
        <taxon>Mysticeti</taxon>
        <taxon>Balaenopteridae</taxon>
        <taxon>Balaenoptera</taxon>
    </lineage>
</organism>
<dbReference type="EMBL" id="SGJD01000199">
    <property type="protein sequence ID" value="KAB0406386.1"/>
    <property type="molecule type" value="Genomic_DNA"/>
</dbReference>
<comment type="catalytic activity">
    <reaction evidence="32">
        <text>1-(5Z,8Z,11Z,14Z-eicosatetraenoyl)-sn-glycero-3-phosphocholine + H2O = 1-(5Z,8Z,11Z,14Z-eicosatetraenoyl)-sn-glycerol + phosphocholine + H(+)</text>
        <dbReference type="Rhea" id="RHEA:41003"/>
        <dbReference type="ChEBI" id="CHEBI:15377"/>
        <dbReference type="ChEBI" id="CHEBI:15378"/>
        <dbReference type="ChEBI" id="CHEBI:34071"/>
        <dbReference type="ChEBI" id="CHEBI:74344"/>
        <dbReference type="ChEBI" id="CHEBI:295975"/>
    </reaction>
    <physiologicalReaction direction="left-to-right" evidence="32">
        <dbReference type="Rhea" id="RHEA:41004"/>
    </physiologicalReaction>
</comment>
<keyword evidence="17" id="KW-0449">Lipoprotein</keyword>
<proteinExistence type="inferred from homology"/>
<evidence type="ECO:0000256" key="12">
    <source>
        <dbReference type="ARBA" id="ARBA00022963"/>
    </source>
</evidence>
<evidence type="ECO:0000256" key="20">
    <source>
        <dbReference type="ARBA" id="ARBA00046203"/>
    </source>
</evidence>
<evidence type="ECO:0000256" key="6">
    <source>
        <dbReference type="ARBA" id="ARBA00022553"/>
    </source>
</evidence>
<keyword evidence="7" id="KW-0336">GPI-anchor</keyword>
<evidence type="ECO:0000313" key="35">
    <source>
        <dbReference type="EMBL" id="KAB0406386.1"/>
    </source>
</evidence>
<dbReference type="Gene3D" id="3.30.1360.180">
    <property type="match status" value="2"/>
</dbReference>
<keyword evidence="13" id="KW-0443">Lipid metabolism</keyword>
<evidence type="ECO:0000256" key="4">
    <source>
        <dbReference type="ARBA" id="ARBA00012318"/>
    </source>
</evidence>
<dbReference type="InterPro" id="IPR017850">
    <property type="entry name" value="Alkaline_phosphatase_core_sf"/>
</dbReference>
<keyword evidence="16" id="KW-0325">Glycoprotein</keyword>
<evidence type="ECO:0000256" key="9">
    <source>
        <dbReference type="ARBA" id="ARBA00022729"/>
    </source>
</evidence>
<dbReference type="GO" id="GO:0098552">
    <property type="term" value="C:side of membrane"/>
    <property type="evidence" value="ECO:0007669"/>
    <property type="project" value="UniProtKB-KW"/>
</dbReference>
<name>A0A6A1QJE1_BALPH</name>
<evidence type="ECO:0000256" key="15">
    <source>
        <dbReference type="ARBA" id="ARBA00023157"/>
    </source>
</evidence>
<dbReference type="SUPFAM" id="SSF53649">
    <property type="entry name" value="Alkaline phosphatase-like"/>
    <property type="match status" value="1"/>
</dbReference>
<dbReference type="AlphaFoldDB" id="A0A6A1QJE1"/>
<evidence type="ECO:0000256" key="2">
    <source>
        <dbReference type="ARBA" id="ARBA00004609"/>
    </source>
</evidence>
<keyword evidence="15" id="KW-1015">Disulfide bond</keyword>
<keyword evidence="5" id="KW-1003">Cell membrane</keyword>
<comment type="catalytic activity">
    <reaction evidence="24">
        <text>glycero-2-phosphocholine + H2O = phosphocholine + glycerol + H(+)</text>
        <dbReference type="Rhea" id="RHEA:61684"/>
        <dbReference type="ChEBI" id="CHEBI:15377"/>
        <dbReference type="ChEBI" id="CHEBI:15378"/>
        <dbReference type="ChEBI" id="CHEBI:17754"/>
        <dbReference type="ChEBI" id="CHEBI:144950"/>
        <dbReference type="ChEBI" id="CHEBI:295975"/>
    </reaction>
    <physiologicalReaction direction="left-to-right" evidence="24">
        <dbReference type="Rhea" id="RHEA:61685"/>
    </physiologicalReaction>
</comment>
<dbReference type="GO" id="GO:0019695">
    <property type="term" value="P:choline metabolic process"/>
    <property type="evidence" value="ECO:0007669"/>
    <property type="project" value="TreeGrafter"/>
</dbReference>
<keyword evidence="8" id="KW-0479">Metal-binding</keyword>
<evidence type="ECO:0000256" key="1">
    <source>
        <dbReference type="ARBA" id="ARBA00001947"/>
    </source>
</evidence>
<evidence type="ECO:0000256" key="21">
    <source>
        <dbReference type="ARBA" id="ARBA00046706"/>
    </source>
</evidence>
<evidence type="ECO:0000256" key="23">
    <source>
        <dbReference type="ARBA" id="ARBA00047322"/>
    </source>
</evidence>
<evidence type="ECO:0000256" key="19">
    <source>
        <dbReference type="ARBA" id="ARBA00032556"/>
    </source>
</evidence>
<evidence type="ECO:0000256" key="3">
    <source>
        <dbReference type="ARBA" id="ARBA00010594"/>
    </source>
</evidence>
<dbReference type="GO" id="GO:0046872">
    <property type="term" value="F:metal ion binding"/>
    <property type="evidence" value="ECO:0007669"/>
    <property type="project" value="UniProtKB-KW"/>
</dbReference>
<protein>
    <recommendedName>
        <fullName evidence="4">glycerophosphocholine cholinephosphodiesterase</fullName>
        <ecNumber evidence="4">3.1.4.38</ecNumber>
    </recommendedName>
    <alternativeName>
        <fullName evidence="19">Choline-specific glycerophosphodiester phosphodiesterase</fullName>
    </alternativeName>
    <alternativeName>
        <fullName evidence="18">Ectonucleotide pyrophosphatase/phosphodiesterase family member 6</fullName>
    </alternativeName>
</protein>
<feature type="region of interest" description="Disordered" evidence="33">
    <location>
        <begin position="86"/>
        <end position="111"/>
    </location>
</feature>
<comment type="subunit">
    <text evidence="21">Homodimer; disulfide-linked. Homotetramer.</text>
</comment>
<comment type="catalytic activity">
    <reaction evidence="22">
        <text>1-dodecanoyl-sn-glycero-3-phosphocholine + H2O = 1-dodecanoyl-sn-glycerol + phosphocholine + H(+)</text>
        <dbReference type="Rhea" id="RHEA:41127"/>
        <dbReference type="ChEBI" id="CHEBI:15377"/>
        <dbReference type="ChEBI" id="CHEBI:15378"/>
        <dbReference type="ChEBI" id="CHEBI:74966"/>
        <dbReference type="ChEBI" id="CHEBI:75529"/>
        <dbReference type="ChEBI" id="CHEBI:295975"/>
    </reaction>
    <physiologicalReaction direction="left-to-right" evidence="22">
        <dbReference type="Rhea" id="RHEA:41128"/>
    </physiologicalReaction>
</comment>
<dbReference type="PANTHER" id="PTHR10151">
    <property type="entry name" value="ECTONUCLEOTIDE PYROPHOSPHATASE/PHOSPHODIESTERASE"/>
    <property type="match status" value="1"/>
</dbReference>
<evidence type="ECO:0000256" key="31">
    <source>
        <dbReference type="ARBA" id="ARBA00049092"/>
    </source>
</evidence>
<evidence type="ECO:0000256" key="7">
    <source>
        <dbReference type="ARBA" id="ARBA00022622"/>
    </source>
</evidence>
<evidence type="ECO:0000256" key="32">
    <source>
        <dbReference type="ARBA" id="ARBA00049320"/>
    </source>
</evidence>
<evidence type="ECO:0000256" key="8">
    <source>
        <dbReference type="ARBA" id="ARBA00022723"/>
    </source>
</evidence>
<sequence>MAEKLGALLLVLVLSLAQPAPARRKLLVFLLDGFRSDYISDEALESLPGFREIDSEAQGSWKDKLLSLTSYMDTWKRNKIRFSKSDSSEQKGTITVSAEKHSQSPIWDTDPGHRGAAPDELHFRAEGGVLPVARGTGSVARHSGATPQISDLWEPLIPQLDPVQRETEGRHCEVHQMTGNYMWDLATNKSFDIGVNRDSRMPLWWNGSEPLWVTLTKAERKVYMYYWPGCEVEILGVRPTYCLEYKNVPTDINFANAVSDALDFFKSGQADLVAIYYERIDVEGHHYGPSSPQRKEALRAVDTVLKYMTKWIQERELQDDLNVIIFSDHGMTDIFWMDKVIELDKYVSLHDLQQVKDRGPVVSLWPAPGKHSEARRGEKGTRCPQCGFSPALSPSPDGLHGQQVEVLNMFAQGSRELLKHETGKNILHVGRSHSKWLLAEKFCFPGKERYPLSPIWHLGAWRLQDASVSAAHELGRASFLQCGIYDKLRTVEHMTVYEKEAIPSRFYYKKGKFVSPLTLVADEGWFITEDYVPLLFTFSYLAEINHTERLVHGREGDYKSTEVI</sequence>
<evidence type="ECO:0000256" key="30">
    <source>
        <dbReference type="ARBA" id="ARBA00048703"/>
    </source>
</evidence>
<evidence type="ECO:0000256" key="16">
    <source>
        <dbReference type="ARBA" id="ARBA00023180"/>
    </source>
</evidence>
<keyword evidence="36" id="KW-1185">Reference proteome</keyword>